<organism evidence="2 3">
    <name type="scientific">Dentiscutata erythropus</name>
    <dbReference type="NCBI Taxonomy" id="1348616"/>
    <lineage>
        <taxon>Eukaryota</taxon>
        <taxon>Fungi</taxon>
        <taxon>Fungi incertae sedis</taxon>
        <taxon>Mucoromycota</taxon>
        <taxon>Glomeromycotina</taxon>
        <taxon>Glomeromycetes</taxon>
        <taxon>Diversisporales</taxon>
        <taxon>Gigasporaceae</taxon>
        <taxon>Dentiscutata</taxon>
    </lineage>
</organism>
<proteinExistence type="predicted"/>
<dbReference type="Proteomes" id="UP000789405">
    <property type="component" value="Unassembled WGS sequence"/>
</dbReference>
<dbReference type="SUPFAM" id="SSF53474">
    <property type="entry name" value="alpha/beta-Hydrolases"/>
    <property type="match status" value="1"/>
</dbReference>
<protein>
    <submittedName>
        <fullName evidence="2">381_t:CDS:1</fullName>
    </submittedName>
</protein>
<dbReference type="Pfam" id="PF07859">
    <property type="entry name" value="Abhydrolase_3"/>
    <property type="match status" value="1"/>
</dbReference>
<dbReference type="GO" id="GO:0016787">
    <property type="term" value="F:hydrolase activity"/>
    <property type="evidence" value="ECO:0007669"/>
    <property type="project" value="InterPro"/>
</dbReference>
<dbReference type="EMBL" id="CAJVPY010006549">
    <property type="protein sequence ID" value="CAG8664928.1"/>
    <property type="molecule type" value="Genomic_DNA"/>
</dbReference>
<comment type="caution">
    <text evidence="2">The sequence shown here is derived from an EMBL/GenBank/DDBJ whole genome shotgun (WGS) entry which is preliminary data.</text>
</comment>
<dbReference type="Gene3D" id="3.40.50.1820">
    <property type="entry name" value="alpha/beta hydrolase"/>
    <property type="match status" value="2"/>
</dbReference>
<dbReference type="OrthoDB" id="408631at2759"/>
<dbReference type="InterPro" id="IPR013094">
    <property type="entry name" value="AB_hydrolase_3"/>
</dbReference>
<evidence type="ECO:0000313" key="2">
    <source>
        <dbReference type="EMBL" id="CAG8664928.1"/>
    </source>
</evidence>
<evidence type="ECO:0000259" key="1">
    <source>
        <dbReference type="Pfam" id="PF07859"/>
    </source>
</evidence>
<sequence>MSQYSLSPQYYKILNQLKNHIETFNMSLEDVRKNNFTPTTIPDNFIVDEVKLDEMRSAEMSRFLTCKIAETAECPVFSINYRLSPEHQFPAALCSSAGGELAVATALFLRDAGLPLHCHKGLFYGIPKFKPLSSSMSIEFHERVKILAEKIKQKKPKVVSHPSFTKVPRFRLYCANVALAIPHVSPMLAESLGNFPPILCISGGERLADSNGLFSFRASYPNKFQVPKYATVNFANSPFKKPTEVILEVYDELFTVFN</sequence>
<dbReference type="InterPro" id="IPR029058">
    <property type="entry name" value="AB_hydrolase_fold"/>
</dbReference>
<name>A0A9N9E981_9GLOM</name>
<gene>
    <name evidence="2" type="ORF">DERYTH_LOCUS10910</name>
</gene>
<accession>A0A9N9E981</accession>
<keyword evidence="3" id="KW-1185">Reference proteome</keyword>
<feature type="non-terminal residue" evidence="2">
    <location>
        <position position="258"/>
    </location>
</feature>
<evidence type="ECO:0000313" key="3">
    <source>
        <dbReference type="Proteomes" id="UP000789405"/>
    </source>
</evidence>
<reference evidence="2" key="1">
    <citation type="submission" date="2021-06" db="EMBL/GenBank/DDBJ databases">
        <authorList>
            <person name="Kallberg Y."/>
            <person name="Tangrot J."/>
            <person name="Rosling A."/>
        </authorList>
    </citation>
    <scope>NUCLEOTIDE SEQUENCE</scope>
    <source>
        <strain evidence="2">MA453B</strain>
    </source>
</reference>
<dbReference type="AlphaFoldDB" id="A0A9N9E981"/>
<feature type="domain" description="Alpha/beta hydrolase fold-3" evidence="1">
    <location>
        <begin position="56"/>
        <end position="93"/>
    </location>
</feature>